<dbReference type="PANTHER" id="PTHR15605">
    <property type="entry name" value="KINESIN-ASSOCIATED PROTEINS"/>
    <property type="match status" value="1"/>
</dbReference>
<dbReference type="InterPro" id="IPR011989">
    <property type="entry name" value="ARM-like"/>
</dbReference>
<dbReference type="GO" id="GO:0044782">
    <property type="term" value="P:cilium organization"/>
    <property type="evidence" value="ECO:0007669"/>
    <property type="project" value="TreeGrafter"/>
</dbReference>
<dbReference type="Gene3D" id="1.25.10.10">
    <property type="entry name" value="Leucine-rich Repeat Variant"/>
    <property type="match status" value="1"/>
</dbReference>
<keyword evidence="2" id="KW-1185">Reference proteome</keyword>
<comment type="caution">
    <text evidence="1">The sequence shown here is derived from an EMBL/GenBank/DDBJ whole genome shotgun (WGS) entry which is preliminary data.</text>
</comment>
<dbReference type="GO" id="GO:0019894">
    <property type="term" value="F:kinesin binding"/>
    <property type="evidence" value="ECO:0007669"/>
    <property type="project" value="InterPro"/>
</dbReference>
<dbReference type="GO" id="GO:0005930">
    <property type="term" value="C:axoneme"/>
    <property type="evidence" value="ECO:0007669"/>
    <property type="project" value="TreeGrafter"/>
</dbReference>
<protein>
    <recommendedName>
        <fullName evidence="3">Armadillo repeat-containing protein 8</fullName>
    </recommendedName>
</protein>
<name>A0AAW2ZAN0_9EUKA</name>
<dbReference type="PANTHER" id="PTHR15605:SF2">
    <property type="entry name" value="KINESIN-ASSOCIATED PROTEIN 3"/>
    <property type="match status" value="1"/>
</dbReference>
<evidence type="ECO:0008006" key="3">
    <source>
        <dbReference type="Google" id="ProtNLM"/>
    </source>
</evidence>
<dbReference type="Proteomes" id="UP001431209">
    <property type="component" value="Unassembled WGS sequence"/>
</dbReference>
<dbReference type="GO" id="GO:0007018">
    <property type="term" value="P:microtubule-based movement"/>
    <property type="evidence" value="ECO:0007669"/>
    <property type="project" value="TreeGrafter"/>
</dbReference>
<dbReference type="GO" id="GO:0035869">
    <property type="term" value="C:ciliary transition zone"/>
    <property type="evidence" value="ECO:0007669"/>
    <property type="project" value="TreeGrafter"/>
</dbReference>
<accession>A0AAW2ZAN0</accession>
<proteinExistence type="predicted"/>
<dbReference type="AlphaFoldDB" id="A0AAW2ZAN0"/>
<gene>
    <name evidence="1" type="ORF">AKO1_001878</name>
</gene>
<feature type="non-terminal residue" evidence="1">
    <location>
        <position position="177"/>
    </location>
</feature>
<dbReference type="InterPro" id="IPR008658">
    <property type="entry name" value="KAP3"/>
</dbReference>
<dbReference type="Pfam" id="PF05804">
    <property type="entry name" value="KAP"/>
    <property type="match status" value="1"/>
</dbReference>
<dbReference type="GO" id="GO:0016939">
    <property type="term" value="C:kinesin II complex"/>
    <property type="evidence" value="ECO:0007669"/>
    <property type="project" value="TreeGrafter"/>
</dbReference>
<evidence type="ECO:0000313" key="1">
    <source>
        <dbReference type="EMBL" id="KAL0486196.1"/>
    </source>
</evidence>
<evidence type="ECO:0000313" key="2">
    <source>
        <dbReference type="Proteomes" id="UP001431209"/>
    </source>
</evidence>
<sequence>MVSSSERTVIWNSLCTISNLCDDVNNLPVLAKKDILKQCMLHYLVQKEDVKLQSRVMRILYKLSRDDKSHAILEESFRVTKIVEVINQTTLDDMKLDAIRYVVNLAHNKDFCEKLLEGKAVEMMVKVSLCQSDPLLLEITRGFLALSQISSPQLRSSMIKAGAVQRLIALKKTSQNE</sequence>
<reference evidence="1 2" key="1">
    <citation type="submission" date="2024-03" db="EMBL/GenBank/DDBJ databases">
        <title>The Acrasis kona genome and developmental transcriptomes reveal deep origins of eukaryotic multicellular pathways.</title>
        <authorList>
            <person name="Sheikh S."/>
            <person name="Fu C.-J."/>
            <person name="Brown M.W."/>
            <person name="Baldauf S.L."/>
        </authorList>
    </citation>
    <scope>NUCLEOTIDE SEQUENCE [LARGE SCALE GENOMIC DNA]</scope>
    <source>
        <strain evidence="1 2">ATCC MYA-3509</strain>
    </source>
</reference>
<dbReference type="SUPFAM" id="SSF48371">
    <property type="entry name" value="ARM repeat"/>
    <property type="match status" value="1"/>
</dbReference>
<dbReference type="InterPro" id="IPR016024">
    <property type="entry name" value="ARM-type_fold"/>
</dbReference>
<organism evidence="1 2">
    <name type="scientific">Acrasis kona</name>
    <dbReference type="NCBI Taxonomy" id="1008807"/>
    <lineage>
        <taxon>Eukaryota</taxon>
        <taxon>Discoba</taxon>
        <taxon>Heterolobosea</taxon>
        <taxon>Tetramitia</taxon>
        <taxon>Eutetramitia</taxon>
        <taxon>Acrasidae</taxon>
        <taxon>Acrasis</taxon>
    </lineage>
</organism>
<dbReference type="EMBL" id="JAOPGA020001206">
    <property type="protein sequence ID" value="KAL0486196.1"/>
    <property type="molecule type" value="Genomic_DNA"/>
</dbReference>